<evidence type="ECO:0000313" key="2">
    <source>
        <dbReference type="EMBL" id="KAK1415564.1"/>
    </source>
</evidence>
<name>A0AAD8NNF9_TARER</name>
<dbReference type="Proteomes" id="UP001229421">
    <property type="component" value="Unassembled WGS sequence"/>
</dbReference>
<keyword evidence="3" id="KW-1185">Reference proteome</keyword>
<evidence type="ECO:0000313" key="3">
    <source>
        <dbReference type="Proteomes" id="UP001229421"/>
    </source>
</evidence>
<gene>
    <name evidence="2" type="ORF">QVD17_31347</name>
</gene>
<dbReference type="EMBL" id="JAUHHV010000008">
    <property type="protein sequence ID" value="KAK1415564.1"/>
    <property type="molecule type" value="Genomic_DNA"/>
</dbReference>
<protein>
    <recommendedName>
        <fullName evidence="1">Transposase-associated domain-containing protein</fullName>
    </recommendedName>
</protein>
<accession>A0AAD8NNF9</accession>
<comment type="caution">
    <text evidence="2">The sequence shown here is derived from an EMBL/GenBank/DDBJ whole genome shotgun (WGS) entry which is preliminary data.</text>
</comment>
<reference evidence="2" key="1">
    <citation type="journal article" date="2023" name="bioRxiv">
        <title>Improved chromosome-level genome assembly for marigold (Tagetes erecta).</title>
        <authorList>
            <person name="Jiang F."/>
            <person name="Yuan L."/>
            <person name="Wang S."/>
            <person name="Wang H."/>
            <person name="Xu D."/>
            <person name="Wang A."/>
            <person name="Fan W."/>
        </authorList>
    </citation>
    <scope>NUCLEOTIDE SEQUENCE</scope>
    <source>
        <strain evidence="2">WSJ</strain>
        <tissue evidence="2">Leaf</tissue>
    </source>
</reference>
<organism evidence="2 3">
    <name type="scientific">Tagetes erecta</name>
    <name type="common">African marigold</name>
    <dbReference type="NCBI Taxonomy" id="13708"/>
    <lineage>
        <taxon>Eukaryota</taxon>
        <taxon>Viridiplantae</taxon>
        <taxon>Streptophyta</taxon>
        <taxon>Embryophyta</taxon>
        <taxon>Tracheophyta</taxon>
        <taxon>Spermatophyta</taxon>
        <taxon>Magnoliopsida</taxon>
        <taxon>eudicotyledons</taxon>
        <taxon>Gunneridae</taxon>
        <taxon>Pentapetalae</taxon>
        <taxon>asterids</taxon>
        <taxon>campanulids</taxon>
        <taxon>Asterales</taxon>
        <taxon>Asteraceae</taxon>
        <taxon>Asteroideae</taxon>
        <taxon>Heliantheae alliance</taxon>
        <taxon>Tageteae</taxon>
        <taxon>Tagetes</taxon>
    </lineage>
</organism>
<dbReference type="InterPro" id="IPR029480">
    <property type="entry name" value="Transpos_assoc"/>
</dbReference>
<proteinExistence type="predicted"/>
<feature type="domain" description="Transposase-associated" evidence="1">
    <location>
        <begin position="5"/>
        <end position="78"/>
    </location>
</feature>
<dbReference type="Pfam" id="PF13963">
    <property type="entry name" value="Transpos_assoc"/>
    <property type="match status" value="1"/>
</dbReference>
<dbReference type="AlphaFoldDB" id="A0AAD8NNF9"/>
<sequence length="152" mass="17491">MSLDKSWLSNPNRRSPEYQQGIDSFVEMAKEHVDKDGNIRCPCTRCYNSVLIPWVKMDYHLQIWGICRTYKDWIYHGESLIPEVVVVDEVMVTNDMVGVIEDVMDECIEESNSAQIDTLFQDPIFMARLSQFMDSKKASAHGDEDDMDAGDD</sequence>
<evidence type="ECO:0000259" key="1">
    <source>
        <dbReference type="Pfam" id="PF13963"/>
    </source>
</evidence>